<accession>A0A502CKD4</accession>
<comment type="caution">
    <text evidence="1">The sequence shown here is derived from an EMBL/GenBank/DDBJ whole genome shotgun (WGS) entry which is preliminary data.</text>
</comment>
<dbReference type="EMBL" id="RCZK01000004">
    <property type="protein sequence ID" value="TPG13202.1"/>
    <property type="molecule type" value="Genomic_DNA"/>
</dbReference>
<reference evidence="1 2" key="1">
    <citation type="journal article" date="2019" name="Environ. Microbiol.">
        <title>Species interactions and distinct microbial communities in high Arctic permafrost affected cryosols are associated with the CH4 and CO2 gas fluxes.</title>
        <authorList>
            <person name="Altshuler I."/>
            <person name="Hamel J."/>
            <person name="Turney S."/>
            <person name="Magnuson E."/>
            <person name="Levesque R."/>
            <person name="Greer C."/>
            <person name="Whyte L.G."/>
        </authorList>
    </citation>
    <scope>NUCLEOTIDE SEQUENCE [LARGE SCALE GENOMIC DNA]</scope>
    <source>
        <strain evidence="1 2">S5.1</strain>
    </source>
</reference>
<name>A0A502CKD4_9SPHN</name>
<keyword evidence="2" id="KW-1185">Reference proteome</keyword>
<gene>
    <name evidence="1" type="ORF">EAH84_07330</name>
</gene>
<dbReference type="Proteomes" id="UP000318413">
    <property type="component" value="Unassembled WGS sequence"/>
</dbReference>
<sequence>MSIVSAWEAATWFRLHRFSTSFDGFGDSAYEHFRCTACNAKAGTLRPTEERPTVTTFFPADEKGWKMLVRRLRG</sequence>
<evidence type="ECO:0000313" key="1">
    <source>
        <dbReference type="EMBL" id="TPG13202.1"/>
    </source>
</evidence>
<evidence type="ECO:0000313" key="2">
    <source>
        <dbReference type="Proteomes" id="UP000318413"/>
    </source>
</evidence>
<proteinExistence type="predicted"/>
<dbReference type="AlphaFoldDB" id="A0A502CKD4"/>
<organism evidence="1 2">
    <name type="scientific">Sphingomonas oligophenolica</name>
    <dbReference type="NCBI Taxonomy" id="301154"/>
    <lineage>
        <taxon>Bacteria</taxon>
        <taxon>Pseudomonadati</taxon>
        <taxon>Pseudomonadota</taxon>
        <taxon>Alphaproteobacteria</taxon>
        <taxon>Sphingomonadales</taxon>
        <taxon>Sphingomonadaceae</taxon>
        <taxon>Sphingomonas</taxon>
    </lineage>
</organism>
<protein>
    <submittedName>
        <fullName evidence="1">Uncharacterized protein</fullName>
    </submittedName>
</protein>